<feature type="region of interest" description="Disordered" evidence="6">
    <location>
        <begin position="2017"/>
        <end position="2239"/>
    </location>
</feature>
<feature type="compositionally biased region" description="Basic and acidic residues" evidence="6">
    <location>
        <begin position="2070"/>
        <end position="2100"/>
    </location>
</feature>
<feature type="compositionally biased region" description="Low complexity" evidence="6">
    <location>
        <begin position="2021"/>
        <end position="2041"/>
    </location>
</feature>
<feature type="compositionally biased region" description="Basic and acidic residues" evidence="6">
    <location>
        <begin position="2184"/>
        <end position="2215"/>
    </location>
</feature>
<feature type="region of interest" description="Disordered" evidence="6">
    <location>
        <begin position="1085"/>
        <end position="1110"/>
    </location>
</feature>
<keyword evidence="12" id="KW-1185">Reference proteome</keyword>
<feature type="domain" description="Helicase Sen1 N-terminal" evidence="7">
    <location>
        <begin position="77"/>
        <end position="800"/>
    </location>
</feature>
<dbReference type="Gene3D" id="3.40.50.300">
    <property type="entry name" value="P-loop containing nucleotide triphosphate hydrolases"/>
    <property type="match status" value="2"/>
</dbReference>
<dbReference type="GO" id="GO:0005694">
    <property type="term" value="C:chromosome"/>
    <property type="evidence" value="ECO:0007669"/>
    <property type="project" value="UniProtKB-ARBA"/>
</dbReference>
<dbReference type="OrthoDB" id="6513042at2759"/>
<evidence type="ECO:0000256" key="5">
    <source>
        <dbReference type="ARBA" id="ARBA00022840"/>
    </source>
</evidence>
<feature type="domain" description="Helicase SEN1 beta-barrel" evidence="10">
    <location>
        <begin position="1312"/>
        <end position="1422"/>
    </location>
</feature>
<evidence type="ECO:0000259" key="7">
    <source>
        <dbReference type="Pfam" id="PF12726"/>
    </source>
</evidence>
<dbReference type="PANTHER" id="PTHR10887">
    <property type="entry name" value="DNA2/NAM7 HELICASE FAMILY"/>
    <property type="match status" value="1"/>
</dbReference>
<dbReference type="GO" id="GO:0001147">
    <property type="term" value="F:transcription termination site sequence-specific DNA binding"/>
    <property type="evidence" value="ECO:0007669"/>
    <property type="project" value="TreeGrafter"/>
</dbReference>
<evidence type="ECO:0000256" key="6">
    <source>
        <dbReference type="SAM" id="MobiDB-lite"/>
    </source>
</evidence>
<evidence type="ECO:0000259" key="8">
    <source>
        <dbReference type="Pfam" id="PF13086"/>
    </source>
</evidence>
<dbReference type="InterPro" id="IPR047187">
    <property type="entry name" value="SF1_C_Upf1"/>
</dbReference>
<dbReference type="InterPro" id="IPR041679">
    <property type="entry name" value="DNA2/NAM7-like_C"/>
</dbReference>
<accession>A0A8H7QDT4</accession>
<dbReference type="InterPro" id="IPR045055">
    <property type="entry name" value="DNA2/NAM7-like"/>
</dbReference>
<feature type="region of interest" description="Disordered" evidence="6">
    <location>
        <begin position="1036"/>
        <end position="1066"/>
    </location>
</feature>
<name>A0A8H7QDT4_9FUNG</name>
<protein>
    <recommendedName>
        <fullName evidence="13">Senataxin</fullName>
    </recommendedName>
</protein>
<evidence type="ECO:0000259" key="10">
    <source>
        <dbReference type="Pfam" id="PF23576"/>
    </source>
</evidence>
<dbReference type="Pfam" id="PF23576">
    <property type="entry name" value="SEN1_barrel"/>
    <property type="match status" value="1"/>
</dbReference>
<feature type="compositionally biased region" description="Polar residues" evidence="6">
    <location>
        <begin position="908"/>
        <end position="948"/>
    </location>
</feature>
<evidence type="ECO:0000313" key="12">
    <source>
        <dbReference type="Proteomes" id="UP000650833"/>
    </source>
</evidence>
<dbReference type="Pfam" id="PF13086">
    <property type="entry name" value="AAA_11"/>
    <property type="match status" value="1"/>
</dbReference>
<dbReference type="CDD" id="cd18042">
    <property type="entry name" value="DEXXQc_SETX"/>
    <property type="match status" value="1"/>
</dbReference>
<dbReference type="PANTHER" id="PTHR10887:SF495">
    <property type="entry name" value="HELICASE SENATAXIN ISOFORM X1-RELATED"/>
    <property type="match status" value="1"/>
</dbReference>
<comment type="similarity">
    <text evidence="1">Belongs to the DNA2/NAM7 helicase family.</text>
</comment>
<evidence type="ECO:0000313" key="11">
    <source>
        <dbReference type="EMBL" id="KAG2190653.1"/>
    </source>
</evidence>
<dbReference type="InterPro" id="IPR027417">
    <property type="entry name" value="P-loop_NTPase"/>
</dbReference>
<dbReference type="GO" id="GO:0006369">
    <property type="term" value="P:termination of RNA polymerase II transcription"/>
    <property type="evidence" value="ECO:0007669"/>
    <property type="project" value="TreeGrafter"/>
</dbReference>
<feature type="compositionally biased region" description="Low complexity" evidence="6">
    <location>
        <begin position="1153"/>
        <end position="1162"/>
    </location>
</feature>
<dbReference type="InterPro" id="IPR041677">
    <property type="entry name" value="DNA2/NAM7_AAA_11"/>
</dbReference>
<evidence type="ECO:0000256" key="4">
    <source>
        <dbReference type="ARBA" id="ARBA00022806"/>
    </source>
</evidence>
<evidence type="ECO:0000256" key="3">
    <source>
        <dbReference type="ARBA" id="ARBA00022801"/>
    </source>
</evidence>
<dbReference type="Pfam" id="PF13087">
    <property type="entry name" value="AAA_12"/>
    <property type="match status" value="1"/>
</dbReference>
<evidence type="ECO:0008006" key="13">
    <source>
        <dbReference type="Google" id="ProtNLM"/>
    </source>
</evidence>
<feature type="region of interest" description="Disordered" evidence="6">
    <location>
        <begin position="1141"/>
        <end position="1174"/>
    </location>
</feature>
<dbReference type="SUPFAM" id="SSF52540">
    <property type="entry name" value="P-loop containing nucleoside triphosphate hydrolases"/>
    <property type="match status" value="1"/>
</dbReference>
<dbReference type="GO" id="GO:0004386">
    <property type="term" value="F:helicase activity"/>
    <property type="evidence" value="ECO:0007669"/>
    <property type="project" value="UniProtKB-KW"/>
</dbReference>
<comment type="caution">
    <text evidence="11">The sequence shown here is derived from an EMBL/GenBank/DDBJ whole genome shotgun (WGS) entry which is preliminary data.</text>
</comment>
<keyword evidence="4" id="KW-0347">Helicase</keyword>
<keyword evidence="5" id="KW-0067">ATP-binding</keyword>
<feature type="domain" description="DNA2/NAM7 helicase-like C-terminal" evidence="9">
    <location>
        <begin position="1759"/>
        <end position="1955"/>
    </location>
</feature>
<feature type="compositionally biased region" description="Low complexity" evidence="6">
    <location>
        <begin position="2107"/>
        <end position="2130"/>
    </location>
</feature>
<feature type="domain" description="DNA2/NAM7 helicase helicase" evidence="8">
    <location>
        <begin position="1472"/>
        <end position="1751"/>
    </location>
</feature>
<proteinExistence type="inferred from homology"/>
<organism evidence="11 12">
    <name type="scientific">Mucor plumbeus</name>
    <dbReference type="NCBI Taxonomy" id="97098"/>
    <lineage>
        <taxon>Eukaryota</taxon>
        <taxon>Fungi</taxon>
        <taxon>Fungi incertae sedis</taxon>
        <taxon>Mucoromycota</taxon>
        <taxon>Mucoromycotina</taxon>
        <taxon>Mucoromycetes</taxon>
        <taxon>Mucorales</taxon>
        <taxon>Mucorineae</taxon>
        <taxon>Mucoraceae</taxon>
        <taxon>Mucor</taxon>
    </lineage>
</organism>
<evidence type="ECO:0000259" key="9">
    <source>
        <dbReference type="Pfam" id="PF13087"/>
    </source>
</evidence>
<keyword evidence="2" id="KW-0547">Nucleotide-binding</keyword>
<dbReference type="Proteomes" id="UP000650833">
    <property type="component" value="Unassembled WGS sequence"/>
</dbReference>
<sequence length="2239" mass="252112">MNKANNASQLEQVLNLLEEKQQNPGNSDIETNFFNKALEYLLLGTVNHWWCTNATLPIARESLWLFSLPDHDPIVQYKKKLDSQLSSCTYCVQAYQTSKQSVKERYDKTFPPETVQEFFQVIESFDVNRVKSTFKLAQESNFKMSNQVICSILEVIYAPYLLQDAKCDDLFEKVFDLIQQTKSFPTFGTDTAIYIFRMSFYHHRIVRFWARKLLEKLITADHYILSEDEFLQVKSLILGMLKTFNKEDDYEEIVKICPFTVTQDLGEYWKAFRLATGMATSDILLKCLEESKVSMPNLIQVQLSGSAEWLGEILKTMTAMLLKMQTGFWGKIIKNSTTYYDIVKQICEHPMFQGAMQIAREGNTGKILQRDGSRYPDDKLMAKIKSMLEWIYPYWSSLRHTTAEKDITQKILDTTFGYFQMDIWGVMSKAYCAELGLQIIDQCLADDSVPVDKIEEYVGKIIGFAKTNAKTLPALVQHMPVVARNILSDLVDRDSNCLNKAFQTIFQTDDLSGELDEETIVDVDQPKKSPYENIWTSVKLCYNEDVRNYPWLVTLLFKAYANIASSDIPSILKDVEGRGESFSAECKSVLLRFADFRSVVAKALKVINKADWVVRKEMLTESDMIQPLLHLLCSPFLEIKQDAAIFIQQYPREISDQDLFHDFFYMCQPLKVLEAFNAILREFTALTNSPNLNVFKSVPSLAAFFSIQVNLLTSTPSGYLMTLVEMGPNKAEDEDGLIGEFWDVCWRTISIILDKGLQWASQYKPSAVVNLIVPILDTATQMMNSKKLFEKAIATTSKEEQAVVSYDHINTMTDSLSHWIYVTRQDMISRLIPLINTILNTLKKAEIKISVGAYDRLMTASTGVNASKLTDNERESLFMALSAHEPTNFIFLNDDSDDEDVEWQAINPSSSQTTINEASKLSSSVRPSISNPMATSNSAPSIVSSSQPAKKRQITLDQSFSNVSITSPSRATTSKAATPKITNYFAATATATDPHEISDDEIEEEFGDIDYSQMPDEWFHVKEEPTSADINALQKPEKPTHFGQDSMQIDDEPSQQQQQQKTRITASTSAPIVHKLGSDNKPKHTHFYPAESKQPTFAVTSKGRKLRPPTMGFASKIKNLREEFRAERRLIATAKSPSAAGIVRQRYGGGDSQGNSSDSSDSSSDDGDDDAGLLGLINDMDDTPQFKTANVQAESASVKALFDAKPKRTIKLIETPITNEFINRKRNARMLEQKRRQKITPNIDRLFKTMLSWDLTETREIPPNTNENMYSNVPSTFKTFEEYRSVFEPLLLLETWCQLLRAKEQLSQNDVLDRCLVEGRCHTNDFVDVTFGLPMSVITNNLSADDLICIANHFGHQFFDEISSYSTNSDLSWKGKAFLGRVMSINQKKNMGEVVVRCYFAGDRISILNSISPKTSWNILKIMSLTTTVREYAALEALNYYDLADEIIHPKPTPLPKISSSSIQQCCARYDVNEPQAIAIISAMQKKKGFSLIQGPPGTGKTKTILSLIVSLLDQRKRATSEDISGHGKLLVCAPSNAAVDEIAKRLNEGVMTSDGLTIPNIVRIGVADSVNASVKDRILDKLIEAEMDASSGKDGAPGGKWGAKLDTLHQDIRNIQISLDDVDREITQAGSDMVQMSILRDKRKSLAQKLTKSRILLKDTYQDQKNYGKEMEISRVRARQKVFANADVVCATLSGSGHDMLTQIGVSFETVIVDEAAQSIEISSLIPLKFDTQRCILVGDPNQLPPTVMSTLAAKYDYQQSLFMRLEQSMSKEVNLLSIQYRMHPDISHFPSKMFYKSRLKDGPNMDKASSAVWHSLPQFPPYRFFNIKDGQEKLGRGKSIFNVAEADAAVALVDMLCTRLPTVKFASKIGIITPYKQQVGQLKSRFQKRFGNSILDVIDFNTVDGFQGQEKEIIIFSCVRAGYGRGIGFLADMRRMNVGLTRAKCSLFVLGSARSLQNSEFWGDLVYDAQKRNLITDCEYPYFRHTINEISIPHNIFEKIMPIAKSKAIQYKKGPVRISAPSNSYNSRSSQSSSSASSSDDNEDSSNAKTGEKRTSSHSNNHRPSSRRKVDDDVEMREAQEEPKSFIDKVRLDKEKKLNANKSRASTAVSFSAPSSSTSSERTKLSMSDYRASRGLPPAAPSRGVPPPRQSSSASSSSLFINRKRPVASRPRTTNALPDGISAKDHAMMEHSAAKDRMRGYRDEERRRDRPDPGPRTNIRNIDNIVEDAQNKYRRHR</sequence>
<dbReference type="InterPro" id="IPR056474">
    <property type="entry name" value="SEN1_barrel"/>
</dbReference>
<dbReference type="FunFam" id="3.40.50.300:FF:000326">
    <property type="entry name" value="P-loop containing nucleoside triphosphate hydrolase"/>
    <property type="match status" value="1"/>
</dbReference>
<reference evidence="11" key="1">
    <citation type="submission" date="2020-12" db="EMBL/GenBank/DDBJ databases">
        <title>Metabolic potential, ecology and presence of endohyphal bacteria is reflected in genomic diversity of Mucoromycotina.</title>
        <authorList>
            <person name="Muszewska A."/>
            <person name="Okrasinska A."/>
            <person name="Steczkiewicz K."/>
            <person name="Drgas O."/>
            <person name="Orlowska M."/>
            <person name="Perlinska-Lenart U."/>
            <person name="Aleksandrzak-Piekarczyk T."/>
            <person name="Szatraj K."/>
            <person name="Zielenkiewicz U."/>
            <person name="Pilsyk S."/>
            <person name="Malc E."/>
            <person name="Mieczkowski P."/>
            <person name="Kruszewska J.S."/>
            <person name="Biernat P."/>
            <person name="Pawlowska J."/>
        </authorList>
    </citation>
    <scope>NUCLEOTIDE SEQUENCE</scope>
    <source>
        <strain evidence="11">CBS 226.32</strain>
    </source>
</reference>
<gene>
    <name evidence="11" type="ORF">INT46_000393</name>
</gene>
<dbReference type="SUPFAM" id="SSF48371">
    <property type="entry name" value="ARM repeat"/>
    <property type="match status" value="1"/>
</dbReference>
<feature type="region of interest" description="Disordered" evidence="6">
    <location>
        <begin position="908"/>
        <end position="950"/>
    </location>
</feature>
<evidence type="ECO:0000256" key="2">
    <source>
        <dbReference type="ARBA" id="ARBA00022741"/>
    </source>
</evidence>
<dbReference type="Pfam" id="PF12726">
    <property type="entry name" value="SEN1_N"/>
    <property type="match status" value="1"/>
</dbReference>
<evidence type="ECO:0000256" key="1">
    <source>
        <dbReference type="ARBA" id="ARBA00007913"/>
    </source>
</evidence>
<dbReference type="InterPro" id="IPR024481">
    <property type="entry name" value="Helicase_Sen1_N"/>
</dbReference>
<dbReference type="InterPro" id="IPR016024">
    <property type="entry name" value="ARM-type_fold"/>
</dbReference>
<dbReference type="GO" id="GO:0005524">
    <property type="term" value="F:ATP binding"/>
    <property type="evidence" value="ECO:0007669"/>
    <property type="project" value="UniProtKB-KW"/>
</dbReference>
<dbReference type="CDD" id="cd18808">
    <property type="entry name" value="SF1_C_Upf1"/>
    <property type="match status" value="1"/>
</dbReference>
<dbReference type="EMBL" id="JAEPRC010000926">
    <property type="protein sequence ID" value="KAG2190653.1"/>
    <property type="molecule type" value="Genomic_DNA"/>
</dbReference>
<feature type="compositionally biased region" description="Pro residues" evidence="6">
    <location>
        <begin position="2140"/>
        <end position="2151"/>
    </location>
</feature>
<dbReference type="GO" id="GO:0016787">
    <property type="term" value="F:hydrolase activity"/>
    <property type="evidence" value="ECO:0007669"/>
    <property type="project" value="UniProtKB-KW"/>
</dbReference>
<keyword evidence="3" id="KW-0378">Hydrolase</keyword>
<dbReference type="GO" id="GO:0016604">
    <property type="term" value="C:nuclear body"/>
    <property type="evidence" value="ECO:0007669"/>
    <property type="project" value="TreeGrafter"/>
</dbReference>